<dbReference type="GO" id="GO:0034194">
    <property type="term" value="P:D-galactonate catabolic process"/>
    <property type="evidence" value="ECO:0007669"/>
    <property type="project" value="InterPro"/>
</dbReference>
<keyword evidence="2" id="KW-1185">Reference proteome</keyword>
<accession>A0A1I6D681</accession>
<organism evidence="1 2">
    <name type="scientific">Poseidonocella sedimentorum</name>
    <dbReference type="NCBI Taxonomy" id="871652"/>
    <lineage>
        <taxon>Bacteria</taxon>
        <taxon>Pseudomonadati</taxon>
        <taxon>Pseudomonadota</taxon>
        <taxon>Alphaproteobacteria</taxon>
        <taxon>Rhodobacterales</taxon>
        <taxon>Roseobacteraceae</taxon>
        <taxon>Poseidonocella</taxon>
    </lineage>
</organism>
<protein>
    <submittedName>
        <fullName evidence="1">2-dehydro-3-deoxygalactonokinase</fullName>
    </submittedName>
</protein>
<dbReference type="RefSeq" id="WP_281248105.1">
    <property type="nucleotide sequence ID" value="NZ_FOYI01000002.1"/>
</dbReference>
<dbReference type="InterPro" id="IPR042258">
    <property type="entry name" value="DGOK_N"/>
</dbReference>
<dbReference type="Proteomes" id="UP000199302">
    <property type="component" value="Unassembled WGS sequence"/>
</dbReference>
<evidence type="ECO:0000313" key="2">
    <source>
        <dbReference type="Proteomes" id="UP000199302"/>
    </source>
</evidence>
<dbReference type="AlphaFoldDB" id="A0A1I6D681"/>
<proteinExistence type="predicted"/>
<dbReference type="SUPFAM" id="SSF53067">
    <property type="entry name" value="Actin-like ATPase domain"/>
    <property type="match status" value="1"/>
</dbReference>
<dbReference type="Gene3D" id="3.30.420.310">
    <property type="entry name" value="2-keto-3-deoxy-galactonokinase, C-terminal domain"/>
    <property type="match status" value="1"/>
</dbReference>
<name>A0A1I6D681_9RHOB</name>
<dbReference type="GO" id="GO:0008671">
    <property type="term" value="F:2-dehydro-3-deoxygalactonokinase activity"/>
    <property type="evidence" value="ECO:0007669"/>
    <property type="project" value="InterPro"/>
</dbReference>
<dbReference type="InterPro" id="IPR007729">
    <property type="entry name" value="DGOK"/>
</dbReference>
<sequence length="307" mass="32087">MSGSVRNSAISWIAVDWGTTHLRAWAMDAAGEVLAEASSADGMGALTRDGFEPALVRLIDGWLSDGVRLPVIACGMVGSRQGWVEAPYRAVPCRAEAGAPVTVETRDSRLSVHVIPGVMQPEPPDVMRGEETQIAGFLAANEGWDGVVCLPGTHTKWAHLSAGEIVSFQTFMTGDLFAAIAGHTVLRHSVTTDSWDTEAFEEAVADAISRPEKLAARLFGLRAAGLLHGRDGASATAALSGYLIGAELAAARPYWLGQQVAVIGASKVAAHYAAALANQGVSANILSAQEAVLRGLAAHLDQVKATT</sequence>
<evidence type="ECO:0000313" key="1">
    <source>
        <dbReference type="EMBL" id="SFR00969.1"/>
    </source>
</evidence>
<keyword evidence="1" id="KW-0418">Kinase</keyword>
<dbReference type="InterPro" id="IPR042257">
    <property type="entry name" value="DGOK_C"/>
</dbReference>
<dbReference type="Gene3D" id="3.30.420.300">
    <property type="entry name" value="2-keto-3-deoxy-galactonokinase, substrate binding domain"/>
    <property type="match status" value="1"/>
</dbReference>
<dbReference type="EMBL" id="FOYI01000002">
    <property type="protein sequence ID" value="SFR00969.1"/>
    <property type="molecule type" value="Genomic_DNA"/>
</dbReference>
<keyword evidence="1" id="KW-0808">Transferase</keyword>
<dbReference type="STRING" id="871652.SAMN04515673_102256"/>
<reference evidence="1 2" key="1">
    <citation type="submission" date="2016-10" db="EMBL/GenBank/DDBJ databases">
        <authorList>
            <person name="de Groot N.N."/>
        </authorList>
    </citation>
    <scope>NUCLEOTIDE SEQUENCE [LARGE SCALE GENOMIC DNA]</scope>
    <source>
        <strain evidence="2">KMM 9023,NRIC 0796,JCM 17311,KCTC 23692</strain>
    </source>
</reference>
<gene>
    <name evidence="1" type="ORF">SAMN04515673_102256</name>
</gene>
<dbReference type="Pfam" id="PF05035">
    <property type="entry name" value="DGOK"/>
    <property type="match status" value="1"/>
</dbReference>
<dbReference type="InterPro" id="IPR043129">
    <property type="entry name" value="ATPase_NBD"/>
</dbReference>